<keyword evidence="3" id="KW-1185">Reference proteome</keyword>
<evidence type="ECO:0000313" key="2">
    <source>
        <dbReference type="EMBL" id="AYQ74821.1"/>
    </source>
</evidence>
<keyword evidence="1" id="KW-0472">Membrane</keyword>
<dbReference type="InterPro" id="IPR006059">
    <property type="entry name" value="SBP"/>
</dbReference>
<proteinExistence type="predicted"/>
<sequence>MTRNKLNIWLFIAFGLMVVWALGGIVLLDRNAVPATSEAKTPDSIKVLIRTGTEAAALRQLLEPFERSTGIHADLIEVGRDGYFTTVGTQLLAGSDTFDLVFVPNTSVAELASAGAIAPLDPFIDNPALTDRKAFDLPDFLAVYRYNGTIYALPTDISTHFLYYRSDLIPNPPETWDEVYELAEKFSQSRDPASPTKWGLAMPAVVPEERTKIFASLLWTFGGDFISDSDGHALLGKPESLQAAQFMQKLLRNKLIPGDLLYWDFAKTRDALLSGDVAMAAPFWNAAYPAILSDKESRYAGNIKIALLPGMKDEQGHIRRAPFQHGWTFAVNASSKHPEWAWKFLSYATGKQGGALYVKAGGVPARRSILSDPAYAASRPDFRLILKSMEVAREEPSVTYYPSMVEITEKALAKIYTLESSPEEAFREASNDLNRLTAANP</sequence>
<dbReference type="AlphaFoldDB" id="A0A3G3K3U3"/>
<keyword evidence="1" id="KW-0812">Transmembrane</keyword>
<evidence type="ECO:0000313" key="3">
    <source>
        <dbReference type="Proteomes" id="UP000269097"/>
    </source>
</evidence>
<dbReference type="Proteomes" id="UP000269097">
    <property type="component" value="Chromosome"/>
</dbReference>
<accession>A0A3G3K3U3</accession>
<dbReference type="SUPFAM" id="SSF53850">
    <property type="entry name" value="Periplasmic binding protein-like II"/>
    <property type="match status" value="1"/>
</dbReference>
<dbReference type="Pfam" id="PF13416">
    <property type="entry name" value="SBP_bac_8"/>
    <property type="match status" value="1"/>
</dbReference>
<organism evidence="2 3">
    <name type="scientific">Cohnella candidum</name>
    <dbReference type="NCBI Taxonomy" id="2674991"/>
    <lineage>
        <taxon>Bacteria</taxon>
        <taxon>Bacillati</taxon>
        <taxon>Bacillota</taxon>
        <taxon>Bacilli</taxon>
        <taxon>Bacillales</taxon>
        <taxon>Paenibacillaceae</taxon>
        <taxon>Cohnella</taxon>
    </lineage>
</organism>
<dbReference type="CDD" id="cd13585">
    <property type="entry name" value="PBP2_TMBP_like"/>
    <property type="match status" value="1"/>
</dbReference>
<dbReference type="RefSeq" id="WP_123042901.1">
    <property type="nucleotide sequence ID" value="NZ_CP033433.1"/>
</dbReference>
<dbReference type="EMBL" id="CP033433">
    <property type="protein sequence ID" value="AYQ74821.1"/>
    <property type="molecule type" value="Genomic_DNA"/>
</dbReference>
<dbReference type="PANTHER" id="PTHR43649:SF12">
    <property type="entry name" value="DIACETYLCHITOBIOSE BINDING PROTEIN DASA"/>
    <property type="match status" value="1"/>
</dbReference>
<protein>
    <submittedName>
        <fullName evidence="2">Sugar ABC transporter substrate-binding protein</fullName>
    </submittedName>
</protein>
<keyword evidence="1" id="KW-1133">Transmembrane helix</keyword>
<dbReference type="KEGG" id="coh:EAV92_21070"/>
<dbReference type="InterPro" id="IPR050490">
    <property type="entry name" value="Bact_solute-bd_prot1"/>
</dbReference>
<reference evidence="2 3" key="1">
    <citation type="submission" date="2018-10" db="EMBL/GenBank/DDBJ databases">
        <title>Genome Sequence of Cohnella sp.</title>
        <authorList>
            <person name="Srinivasan S."/>
            <person name="Kim M.K."/>
        </authorList>
    </citation>
    <scope>NUCLEOTIDE SEQUENCE [LARGE SCALE GENOMIC DNA]</scope>
    <source>
        <strain evidence="2 3">18JY8-7</strain>
    </source>
</reference>
<dbReference type="PANTHER" id="PTHR43649">
    <property type="entry name" value="ARABINOSE-BINDING PROTEIN-RELATED"/>
    <property type="match status" value="1"/>
</dbReference>
<gene>
    <name evidence="2" type="ORF">EAV92_21070</name>
</gene>
<feature type="transmembrane region" description="Helical" evidence="1">
    <location>
        <begin position="7"/>
        <end position="28"/>
    </location>
</feature>
<dbReference type="Gene3D" id="3.40.190.10">
    <property type="entry name" value="Periplasmic binding protein-like II"/>
    <property type="match status" value="1"/>
</dbReference>
<evidence type="ECO:0000256" key="1">
    <source>
        <dbReference type="SAM" id="Phobius"/>
    </source>
</evidence>
<name>A0A3G3K3U3_9BACL</name>